<dbReference type="RefSeq" id="WP_192775033.1">
    <property type="nucleotide sequence ID" value="NZ_BAAASY010000050.1"/>
</dbReference>
<dbReference type="Proteomes" id="UP000661607">
    <property type="component" value="Unassembled WGS sequence"/>
</dbReference>
<feature type="transmembrane region" description="Helical" evidence="1">
    <location>
        <begin position="34"/>
        <end position="62"/>
    </location>
</feature>
<dbReference type="InterPro" id="IPR011528">
    <property type="entry name" value="NERD"/>
</dbReference>
<dbReference type="EMBL" id="JADBEF010000001">
    <property type="protein sequence ID" value="MBE1559823.1"/>
    <property type="molecule type" value="Genomic_DNA"/>
</dbReference>
<accession>A0ABR9KCS3</accession>
<keyword evidence="4" id="KW-1185">Reference proteome</keyword>
<keyword evidence="1" id="KW-0812">Transmembrane</keyword>
<sequence length="246" mass="26945">MTVPRPDRAGASAEAHYRAQLAATRSRRLAARTVLALVAGAAAWWLLGWQAALIAAALAAAADAVRQWRTHSSVAAWRKGAAGERATARLLRSLELAGYTVLHDRRLPRGRANVDHLVIGPTGIFCVDSKRWDRRTQIHGRGGTLFIGRQPAAKVVRPLEYEARAVTQVLRQATGRAVEVGAVVAVHGAKMPRWRTLTVNGIPLLRARQLHRWIIRHPPRFDAAEVAKLAAVCDRALPPYIAHENP</sequence>
<keyword evidence="1" id="KW-0472">Membrane</keyword>
<evidence type="ECO:0000259" key="2">
    <source>
        <dbReference type="PROSITE" id="PS50965"/>
    </source>
</evidence>
<comment type="caution">
    <text evidence="3">The sequence shown here is derived from an EMBL/GenBank/DDBJ whole genome shotgun (WGS) entry which is preliminary data.</text>
</comment>
<feature type="domain" description="NERD" evidence="2">
    <location>
        <begin position="79"/>
        <end position="193"/>
    </location>
</feature>
<dbReference type="Pfam" id="PF08378">
    <property type="entry name" value="NERD"/>
    <property type="match status" value="1"/>
</dbReference>
<evidence type="ECO:0000256" key="1">
    <source>
        <dbReference type="SAM" id="Phobius"/>
    </source>
</evidence>
<dbReference type="PROSITE" id="PS50965">
    <property type="entry name" value="NERD"/>
    <property type="match status" value="1"/>
</dbReference>
<evidence type="ECO:0000313" key="4">
    <source>
        <dbReference type="Proteomes" id="UP000661607"/>
    </source>
</evidence>
<gene>
    <name evidence="3" type="ORF">H4W81_002602</name>
</gene>
<keyword evidence="1" id="KW-1133">Transmembrane helix</keyword>
<evidence type="ECO:0000313" key="3">
    <source>
        <dbReference type="EMBL" id="MBE1559823.1"/>
    </source>
</evidence>
<name>A0ABR9KCS3_9ACTN</name>
<reference evidence="3 4" key="1">
    <citation type="submission" date="2020-10" db="EMBL/GenBank/DDBJ databases">
        <title>Sequencing the genomes of 1000 actinobacteria strains.</title>
        <authorList>
            <person name="Klenk H.-P."/>
        </authorList>
    </citation>
    <scope>NUCLEOTIDE SEQUENCE [LARGE SCALE GENOMIC DNA]</scope>
    <source>
        <strain evidence="3 4">DSM 43748</strain>
    </source>
</reference>
<organism evidence="3 4">
    <name type="scientific">Nonomuraea africana</name>
    <dbReference type="NCBI Taxonomy" id="46171"/>
    <lineage>
        <taxon>Bacteria</taxon>
        <taxon>Bacillati</taxon>
        <taxon>Actinomycetota</taxon>
        <taxon>Actinomycetes</taxon>
        <taxon>Streptosporangiales</taxon>
        <taxon>Streptosporangiaceae</taxon>
        <taxon>Nonomuraea</taxon>
    </lineage>
</organism>
<proteinExistence type="predicted"/>
<protein>
    <recommendedName>
        <fullName evidence="2">NERD domain-containing protein</fullName>
    </recommendedName>
</protein>